<feature type="compositionally biased region" description="Pro residues" evidence="1">
    <location>
        <begin position="1512"/>
        <end position="1525"/>
    </location>
</feature>
<feature type="compositionally biased region" description="Basic and acidic residues" evidence="1">
    <location>
        <begin position="467"/>
        <end position="476"/>
    </location>
</feature>
<feature type="transmembrane region" description="Helical" evidence="2">
    <location>
        <begin position="883"/>
        <end position="916"/>
    </location>
</feature>
<feature type="domain" description="eCIS core" evidence="3">
    <location>
        <begin position="139"/>
        <end position="212"/>
    </location>
</feature>
<protein>
    <submittedName>
        <fullName evidence="4">DUF4157 domain-containing protein</fullName>
    </submittedName>
</protein>
<name>A0A7Y4IPJ2_MYXXA</name>
<feature type="region of interest" description="Disordered" evidence="1">
    <location>
        <begin position="1"/>
        <end position="63"/>
    </location>
</feature>
<feature type="compositionally biased region" description="Basic and acidic residues" evidence="1">
    <location>
        <begin position="309"/>
        <end position="320"/>
    </location>
</feature>
<evidence type="ECO:0000313" key="4">
    <source>
        <dbReference type="EMBL" id="NOJ82988.1"/>
    </source>
</evidence>
<dbReference type="Proteomes" id="UP000533080">
    <property type="component" value="Unassembled WGS sequence"/>
</dbReference>
<keyword evidence="2" id="KW-1133">Transmembrane helix</keyword>
<comment type="caution">
    <text evidence="4">The sequence shown here is derived from an EMBL/GenBank/DDBJ whole genome shotgun (WGS) entry which is preliminary data.</text>
</comment>
<dbReference type="PANTHER" id="PTHR48125">
    <property type="entry name" value="LP07818P1"/>
    <property type="match status" value="1"/>
</dbReference>
<feature type="compositionally biased region" description="Basic and acidic residues" evidence="1">
    <location>
        <begin position="252"/>
        <end position="264"/>
    </location>
</feature>
<feature type="region of interest" description="Disordered" evidence="1">
    <location>
        <begin position="1384"/>
        <end position="1404"/>
    </location>
</feature>
<dbReference type="Pfam" id="PF13699">
    <property type="entry name" value="eCIS_core"/>
    <property type="match status" value="1"/>
</dbReference>
<dbReference type="EMBL" id="JABFNT010000157">
    <property type="protein sequence ID" value="NOJ82988.1"/>
    <property type="molecule type" value="Genomic_DNA"/>
</dbReference>
<reference evidence="4 5" key="1">
    <citation type="submission" date="2020-05" db="EMBL/GenBank/DDBJ databases">
        <authorList>
            <person name="Whitworth D."/>
        </authorList>
    </citation>
    <scope>NUCLEOTIDE SEQUENCE [LARGE SCALE GENOMIC DNA]</scope>
    <source>
        <strain evidence="4 5">AM005</strain>
    </source>
</reference>
<organism evidence="4 5">
    <name type="scientific">Myxococcus xanthus</name>
    <dbReference type="NCBI Taxonomy" id="34"/>
    <lineage>
        <taxon>Bacteria</taxon>
        <taxon>Pseudomonadati</taxon>
        <taxon>Myxococcota</taxon>
        <taxon>Myxococcia</taxon>
        <taxon>Myxococcales</taxon>
        <taxon>Cystobacterineae</taxon>
        <taxon>Myxococcaceae</taxon>
        <taxon>Myxococcus</taxon>
    </lineage>
</organism>
<evidence type="ECO:0000256" key="1">
    <source>
        <dbReference type="SAM" id="MobiDB-lite"/>
    </source>
</evidence>
<feature type="compositionally biased region" description="Low complexity" evidence="1">
    <location>
        <begin position="480"/>
        <end position="492"/>
    </location>
</feature>
<feature type="compositionally biased region" description="Low complexity" evidence="1">
    <location>
        <begin position="321"/>
        <end position="341"/>
    </location>
</feature>
<accession>A0A7Y4IPJ2</accession>
<gene>
    <name evidence="4" type="ORF">HNV28_32525</name>
</gene>
<evidence type="ECO:0000256" key="2">
    <source>
        <dbReference type="SAM" id="Phobius"/>
    </source>
</evidence>
<feature type="region of interest" description="Disordered" evidence="1">
    <location>
        <begin position="208"/>
        <end position="341"/>
    </location>
</feature>
<feature type="compositionally biased region" description="Basic and acidic residues" evidence="1">
    <location>
        <begin position="1"/>
        <end position="20"/>
    </location>
</feature>
<feature type="compositionally biased region" description="Low complexity" evidence="1">
    <location>
        <begin position="669"/>
        <end position="712"/>
    </location>
</feature>
<evidence type="ECO:0000259" key="3">
    <source>
        <dbReference type="Pfam" id="PF13699"/>
    </source>
</evidence>
<feature type="transmembrane region" description="Helical" evidence="2">
    <location>
        <begin position="922"/>
        <end position="945"/>
    </location>
</feature>
<dbReference type="InterPro" id="IPR025295">
    <property type="entry name" value="eCIS_core_dom"/>
</dbReference>
<evidence type="ECO:0000313" key="5">
    <source>
        <dbReference type="Proteomes" id="UP000533080"/>
    </source>
</evidence>
<dbReference type="RefSeq" id="WP_171444807.1">
    <property type="nucleotide sequence ID" value="NZ_JABFNS010000159.1"/>
</dbReference>
<proteinExistence type="predicted"/>
<feature type="region of interest" description="Disordered" evidence="1">
    <location>
        <begin position="751"/>
        <end position="784"/>
    </location>
</feature>
<feature type="compositionally biased region" description="Basic and acidic residues" evidence="1">
    <location>
        <begin position="614"/>
        <end position="626"/>
    </location>
</feature>
<feature type="region of interest" description="Disordered" evidence="1">
    <location>
        <begin position="614"/>
        <end position="735"/>
    </location>
</feature>
<dbReference type="PANTHER" id="PTHR48125:SF12">
    <property type="entry name" value="AT HOOK TRANSCRIPTION FACTOR FAMILY-RELATED"/>
    <property type="match status" value="1"/>
</dbReference>
<feature type="compositionally biased region" description="Low complexity" evidence="1">
    <location>
        <begin position="106"/>
        <end position="121"/>
    </location>
</feature>
<feature type="compositionally biased region" description="Basic and acidic residues" evidence="1">
    <location>
        <begin position="766"/>
        <end position="784"/>
    </location>
</feature>
<keyword evidence="2" id="KW-0812">Transmembrane</keyword>
<keyword evidence="2" id="KW-0472">Membrane</keyword>
<feature type="region of interest" description="Disordered" evidence="1">
    <location>
        <begin position="93"/>
        <end position="147"/>
    </location>
</feature>
<feature type="region of interest" description="Disordered" evidence="1">
    <location>
        <begin position="1512"/>
        <end position="1533"/>
    </location>
</feature>
<feature type="region of interest" description="Disordered" evidence="1">
    <location>
        <begin position="459"/>
        <end position="562"/>
    </location>
</feature>
<sequence length="1533" mass="159770">MDFARAKKPEVKPASRDAKAPRSQPQASATDAGVPRYLREPREPTAPVIGGAQTPTDATAPAESLPLYLRGVMGSRAGTQAVPPVQPKLAVAPAKSALEEQADQVARAASAPASGTSSSATPPRPPATPNRLTGTSGEPLSAQVRERVEPVIGRDLSDVRVHQASVDRDAAESIRARAFTHKEHVFLGRGESPEDVELLAHEMTHVVQQTEGDAPPVQRKPADYRQPEDGTGPAARMRARIDEELADEDVPDERPDIDRGDVTSKGHALQPQARPDVDRATQERPGVQAAATKTEQVVDAPAQAEGEGEGGKLEEGKAGGREAAAGDADQSAAQAAFATAAAEPQPQVPIPVAPVPQVAPVDAGGQALRPVENADAAITEIAEATQGMRDEGTGLQEVASTERANARILEGNINLVRKGVAQSDLGVATSQSHATYRRTVLEQGRAALGVSRQKTAWVAEQAPQHLGKADEGREDSAGMAEEASSLSAESEANTPDDDEAAEKAGEQRGEINQAGGDVNNLDRAFSGGQERARGLSADAEQAAGLNTRAEAKLTESTSVLQRTDEKLAQMREQTDGARAQVEALADRPTEMVAQADETEAEGRTVVEQSFLVEERLRAEQETHRENAAAIPEEPPEERALREEEGIEAPRLQTLPPAQPEPAQPEEGEAPPVAAGGKAAVGARETAPAEEAQQGEAQAAAQQAQATAAQGGELPPIAPQPPGEAGAETVVQRQPQAGYEDRWSIDPAGAISSHIPQMLGGSAPAEGEQRVSREELEEREQERRRTEVLEIQGMAGKPFEQTNAWERRRIALRMAGRHLWSGLTGIRWPGWGALALGLVNPVTPLLGVVSGFGMIASGAANLVNIQAWQRDPIGNLLKIAADIATGLTIILGSITALAAVIAALCTALILVSFGFLGPALGPVVAFCASVMVTTGGWTIAVGKWALLLQFLCFLKNLYEAGVARNAEELQRSSDRMSSDISAAGNVVLHLGMAKLAQVGGRGMQRSILRAGGGARWGGGLTTRLGTAVRGAGRSLSRGGNFARMGAAVRRGLPQIPGAVGRGVRSIGAGIRNMPAQATAAARALPGVIRSPLQSMPRAFGWGMSRNYLVGRGVAPGLAGLRAAGTEGALLAQLEAGGLSASAAQHALRKLLLRYSPRELVDTAAQVGPRGLEILARLDEAVTRPQLVWAMQLPAAEAEALLRQLSVAARAAIMDISAAEARDAIAAVGIGRVNTALGLGATGPVRGSHLRALLQRMPVRMAEDLLDSAGGSAGRLARLARVAYGLEPAEALLPGAPVTASTAILDSNARIAIDSLLTGFNSKTGTPILRFADLDANYQDAINALRASRNLGPYVDPSDGAAPTFGYIVGPDADLRLPPLAGAEAVGGQTLTGRPSPSLPNFRGITPDRTAPTYITALDELRTAKAGGSKGGVDRAIIADALFADTAPGVTPSIISVDGDLAAELAQRFATSPRTFTPRPGVKGGAAAQLAGHYPEGYFVIEIQRRSLKVIFGPPRPHPSVPPPGSPSWPTSSGS</sequence>